<dbReference type="Gene3D" id="3.20.20.140">
    <property type="entry name" value="Metal-dependent hydrolases"/>
    <property type="match status" value="1"/>
</dbReference>
<dbReference type="NCBIfam" id="TIGR00010">
    <property type="entry name" value="YchF/TatD family DNA exonuclease"/>
    <property type="match status" value="1"/>
</dbReference>
<reference evidence="3" key="1">
    <citation type="submission" date="2007-06" db="EMBL/GenBank/DDBJ databases">
        <title>Complete sequence of Methanococcus aeolicus Nankai-3.</title>
        <authorList>
            <consortium name="US DOE Joint Genome Institute"/>
            <person name="Copeland A."/>
            <person name="Lucas S."/>
            <person name="Lapidus A."/>
            <person name="Barry K."/>
            <person name="Glavina del Rio T."/>
            <person name="Dalin E."/>
            <person name="Tice H."/>
            <person name="Pitluck S."/>
            <person name="Chain P."/>
            <person name="Malfatti S."/>
            <person name="Shin M."/>
            <person name="Vergez L."/>
            <person name="Schmutz J."/>
            <person name="Larimer F."/>
            <person name="Land M."/>
            <person name="Hauser L."/>
            <person name="Kyrpides N."/>
            <person name="Lykidis A."/>
            <person name="Sieprawska-Lupa M."/>
            <person name="Whitman W.B."/>
            <person name="Richardson P."/>
        </authorList>
    </citation>
    <scope>NUCLEOTIDE SEQUENCE [LARGE SCALE GENOMIC DNA]</scope>
    <source>
        <strain evidence="3">Nankai-3</strain>
    </source>
</reference>
<evidence type="ECO:0000313" key="4">
    <source>
        <dbReference type="Proteomes" id="UP000001106"/>
    </source>
</evidence>
<protein>
    <submittedName>
        <fullName evidence="3">Hydrolase, TatD family</fullName>
    </submittedName>
</protein>
<dbReference type="STRING" id="419665.Maeo_1279"/>
<keyword evidence="3" id="KW-0378">Hydrolase</keyword>
<dbReference type="GeneID" id="5326420"/>
<dbReference type="KEGG" id="mae:Maeo_1279"/>
<dbReference type="Pfam" id="PF01026">
    <property type="entry name" value="TatD_DNase"/>
    <property type="match status" value="1"/>
</dbReference>
<feature type="binding site" evidence="2">
    <location>
        <position position="169"/>
    </location>
    <ligand>
        <name>a divalent metal cation</name>
        <dbReference type="ChEBI" id="CHEBI:60240"/>
        <label>2</label>
    </ligand>
</feature>
<dbReference type="SUPFAM" id="SSF51556">
    <property type="entry name" value="Metallo-dependent hydrolases"/>
    <property type="match status" value="1"/>
</dbReference>
<dbReference type="InterPro" id="IPR032466">
    <property type="entry name" value="Metal_Hydrolase"/>
</dbReference>
<feature type="binding site" evidence="2">
    <location>
        <position position="217"/>
    </location>
    <ligand>
        <name>a divalent metal cation</name>
        <dbReference type="ChEBI" id="CHEBI:60240"/>
        <label>1</label>
    </ligand>
</feature>
<evidence type="ECO:0000256" key="2">
    <source>
        <dbReference type="PIRSR" id="PIRSR005902-1"/>
    </source>
</evidence>
<dbReference type="PANTHER" id="PTHR46124:SF2">
    <property type="entry name" value="D-AMINOACYL-TRNA DEACYLASE"/>
    <property type="match status" value="1"/>
</dbReference>
<dbReference type="RefSeq" id="WP_011973987.1">
    <property type="nucleotide sequence ID" value="NC_009635.1"/>
</dbReference>
<evidence type="ECO:0000256" key="1">
    <source>
        <dbReference type="ARBA" id="ARBA00022723"/>
    </source>
</evidence>
<dbReference type="PIRSF" id="PIRSF005902">
    <property type="entry name" value="DNase_TatD"/>
    <property type="match status" value="1"/>
</dbReference>
<gene>
    <name evidence="3" type="ordered locus">Maeo_1279</name>
</gene>
<dbReference type="PANTHER" id="PTHR46124">
    <property type="entry name" value="D-AMINOACYL-TRNA DEACYLASE"/>
    <property type="match status" value="1"/>
</dbReference>
<dbReference type="AlphaFoldDB" id="A6UWI3"/>
<feature type="binding site" evidence="2">
    <location>
        <position position="19"/>
    </location>
    <ligand>
        <name>a divalent metal cation</name>
        <dbReference type="ChEBI" id="CHEBI:60240"/>
        <label>1</label>
    </ligand>
</feature>
<sequence length="270" mass="30938">MNNNNNNNNNYNYIDSHCHIEDKSFNKNRDAIIKNAMNNNVKIITSGANLGGCERALKIKKDYSDIYNIYLTLGFHPCYTNADDYVINKVYDLILKNEKNIVGIGEIGLDINTVNINNPDRQKNIFVKFIDLANELNKPIVVHARGREEECYNTITGSSKFNNIISMFHCYSGDIELANKLINAGHYISISTLVCFSELHVNLVKNLELENIVVETDSPYLSPIKGEKNLPTNVIKVVEKIYDIKKEEETYNYDEIVNIIYRNTKILFNI</sequence>
<feature type="binding site" evidence="2">
    <location>
        <position position="143"/>
    </location>
    <ligand>
        <name>a divalent metal cation</name>
        <dbReference type="ChEBI" id="CHEBI:60240"/>
        <label>2</label>
    </ligand>
</feature>
<accession>A6UWI3</accession>
<proteinExistence type="predicted"/>
<keyword evidence="4" id="KW-1185">Reference proteome</keyword>
<dbReference type="InterPro" id="IPR001130">
    <property type="entry name" value="TatD-like"/>
</dbReference>
<organism evidence="3 4">
    <name type="scientific">Methanococcus aeolicus (strain ATCC BAA-1280 / DSM 17508 / OCM 812 / Nankai-3)</name>
    <dbReference type="NCBI Taxonomy" id="419665"/>
    <lineage>
        <taxon>Archaea</taxon>
        <taxon>Methanobacteriati</taxon>
        <taxon>Methanobacteriota</taxon>
        <taxon>Methanomada group</taxon>
        <taxon>Methanococci</taxon>
        <taxon>Methanococcales</taxon>
        <taxon>Methanococcaceae</taxon>
        <taxon>Methanococcus</taxon>
    </lineage>
</organism>
<dbReference type="GO" id="GO:0016788">
    <property type="term" value="F:hydrolase activity, acting on ester bonds"/>
    <property type="evidence" value="ECO:0007669"/>
    <property type="project" value="InterPro"/>
</dbReference>
<dbReference type="OrthoDB" id="26412at2157"/>
<dbReference type="GO" id="GO:0046872">
    <property type="term" value="F:metal ion binding"/>
    <property type="evidence" value="ECO:0007669"/>
    <property type="project" value="UniProtKB-KW"/>
</dbReference>
<keyword evidence="1 2" id="KW-0479">Metal-binding</keyword>
<dbReference type="eggNOG" id="arCOG00891">
    <property type="taxonomic scope" value="Archaea"/>
</dbReference>
<dbReference type="GO" id="GO:0004536">
    <property type="term" value="F:DNA nuclease activity"/>
    <property type="evidence" value="ECO:0007669"/>
    <property type="project" value="InterPro"/>
</dbReference>
<feature type="binding site" evidence="2">
    <location>
        <position position="106"/>
    </location>
    <ligand>
        <name>a divalent metal cation</name>
        <dbReference type="ChEBI" id="CHEBI:60240"/>
        <label>1</label>
    </ligand>
</feature>
<dbReference type="CDD" id="cd01310">
    <property type="entry name" value="TatD_DNAse"/>
    <property type="match status" value="1"/>
</dbReference>
<evidence type="ECO:0000313" key="3">
    <source>
        <dbReference type="EMBL" id="ABR56855.1"/>
    </source>
</evidence>
<feature type="binding site" evidence="2">
    <location>
        <position position="17"/>
    </location>
    <ligand>
        <name>a divalent metal cation</name>
        <dbReference type="ChEBI" id="CHEBI:60240"/>
        <label>1</label>
    </ligand>
</feature>
<dbReference type="InterPro" id="IPR015991">
    <property type="entry name" value="TatD/YcfH-like"/>
</dbReference>
<dbReference type="Proteomes" id="UP000001106">
    <property type="component" value="Chromosome"/>
</dbReference>
<dbReference type="EMBL" id="CP000743">
    <property type="protein sequence ID" value="ABR56855.1"/>
    <property type="molecule type" value="Genomic_DNA"/>
</dbReference>
<name>A6UWI3_META3</name>
<dbReference type="HOGENOM" id="CLU_031506_5_2_2"/>